<proteinExistence type="predicted"/>
<dbReference type="Proteomes" id="UP001151532">
    <property type="component" value="Chromosome 16"/>
</dbReference>
<keyword evidence="2" id="KW-1185">Reference proteome</keyword>
<gene>
    <name evidence="1" type="ORF">OIU79_027056</name>
</gene>
<sequence length="84" mass="9314">MISWIVSGRAEGRSLNQDMSMLPATVTNCGDGGPRFIELTRSEMRVLAWTNGTITNTNIQVIPKNFIEAINDPQKISCLVDEVF</sequence>
<reference evidence="1" key="1">
    <citation type="submission" date="2022-11" db="EMBL/GenBank/DDBJ databases">
        <authorList>
            <person name="Hyden B.L."/>
            <person name="Feng K."/>
            <person name="Yates T."/>
            <person name="Jawdy S."/>
            <person name="Smart L.B."/>
            <person name="Muchero W."/>
        </authorList>
    </citation>
    <scope>NUCLEOTIDE SEQUENCE</scope>
    <source>
        <tissue evidence="1">Shoot tip</tissue>
    </source>
</reference>
<dbReference type="AlphaFoldDB" id="A0A9Q0VSY5"/>
<dbReference type="EMBL" id="JAPFFK010000007">
    <property type="protein sequence ID" value="KAJ6754354.1"/>
    <property type="molecule type" value="Genomic_DNA"/>
</dbReference>
<organism evidence="1 2">
    <name type="scientific">Salix purpurea</name>
    <name type="common">Purple osier willow</name>
    <dbReference type="NCBI Taxonomy" id="77065"/>
    <lineage>
        <taxon>Eukaryota</taxon>
        <taxon>Viridiplantae</taxon>
        <taxon>Streptophyta</taxon>
        <taxon>Embryophyta</taxon>
        <taxon>Tracheophyta</taxon>
        <taxon>Spermatophyta</taxon>
        <taxon>Magnoliopsida</taxon>
        <taxon>eudicotyledons</taxon>
        <taxon>Gunneridae</taxon>
        <taxon>Pentapetalae</taxon>
        <taxon>rosids</taxon>
        <taxon>fabids</taxon>
        <taxon>Malpighiales</taxon>
        <taxon>Salicaceae</taxon>
        <taxon>Saliceae</taxon>
        <taxon>Salix</taxon>
    </lineage>
</organism>
<reference evidence="1" key="2">
    <citation type="journal article" date="2023" name="Int. J. Mol. Sci.">
        <title>De Novo Assembly and Annotation of 11 Diverse Shrub Willow (Salix) Genomes Reveals Novel Gene Organization in Sex-Linked Regions.</title>
        <authorList>
            <person name="Hyden B."/>
            <person name="Feng K."/>
            <person name="Yates T.B."/>
            <person name="Jawdy S."/>
            <person name="Cereghino C."/>
            <person name="Smart L.B."/>
            <person name="Muchero W."/>
        </authorList>
    </citation>
    <scope>NUCLEOTIDE SEQUENCE</scope>
    <source>
        <tissue evidence="1">Shoot tip</tissue>
    </source>
</reference>
<name>A0A9Q0VSY5_SALPP</name>
<evidence type="ECO:0000313" key="2">
    <source>
        <dbReference type="Proteomes" id="UP001151532"/>
    </source>
</evidence>
<evidence type="ECO:0000313" key="1">
    <source>
        <dbReference type="EMBL" id="KAJ6754354.1"/>
    </source>
</evidence>
<accession>A0A9Q0VSY5</accession>
<protein>
    <submittedName>
        <fullName evidence="1">Uncharacterized protein</fullName>
    </submittedName>
</protein>
<comment type="caution">
    <text evidence="1">The sequence shown here is derived from an EMBL/GenBank/DDBJ whole genome shotgun (WGS) entry which is preliminary data.</text>
</comment>